<evidence type="ECO:0000313" key="2">
    <source>
        <dbReference type="EMBL" id="AMR79462.1"/>
    </source>
</evidence>
<name>A0A142JN00_9BURK</name>
<dbReference type="GO" id="GO:0044660">
    <property type="term" value="P:viral release via pore formation in host cell membrane"/>
    <property type="evidence" value="ECO:0007669"/>
    <property type="project" value="InterPro"/>
</dbReference>
<protein>
    <recommendedName>
        <fullName evidence="4">Holin</fullName>
    </recommendedName>
</protein>
<dbReference type="RefSeq" id="WP_062801427.1">
    <property type="nucleotide sequence ID" value="NZ_CP014844.1"/>
</dbReference>
<sequence length="94" mass="9724">MNGEFSLKQFLLLLTGMGIIIGLGKLLASNERFTWRLAIGRSIISAGLAVAAGSLLAFIPGLSQMALLGLAAASAVLGEQFLEKVIHLKAGGSQ</sequence>
<reference evidence="2 3" key="1">
    <citation type="submission" date="2016-03" db="EMBL/GenBank/DDBJ databases">
        <title>Complete genome sequence of a novel chlorpyrifos degrading bacterium, Cupriavidus nantongensis sp. X1.</title>
        <authorList>
            <person name="Fang L."/>
        </authorList>
    </citation>
    <scope>NUCLEOTIDE SEQUENCE [LARGE SCALE GENOMIC DNA]</scope>
    <source>
        <strain evidence="2 3">X1</strain>
    </source>
</reference>
<dbReference type="Proteomes" id="UP000075238">
    <property type="component" value="Chromosome 1"/>
</dbReference>
<keyword evidence="1" id="KW-0472">Membrane</keyword>
<feature type="transmembrane region" description="Helical" evidence="1">
    <location>
        <begin position="39"/>
        <end position="59"/>
    </location>
</feature>
<keyword evidence="3" id="KW-1185">Reference proteome</keyword>
<gene>
    <name evidence="2" type="ORF">A2G96_17890</name>
</gene>
<dbReference type="EMBL" id="CP014844">
    <property type="protein sequence ID" value="AMR79462.1"/>
    <property type="molecule type" value="Genomic_DNA"/>
</dbReference>
<keyword evidence="1" id="KW-0812">Transmembrane</keyword>
<feature type="transmembrane region" description="Helical" evidence="1">
    <location>
        <begin position="6"/>
        <end position="27"/>
    </location>
</feature>
<dbReference type="Pfam" id="PF04550">
    <property type="entry name" value="Phage_holin_3_2"/>
    <property type="match status" value="1"/>
</dbReference>
<dbReference type="STRING" id="1796606.A2G96_17890"/>
<dbReference type="InterPro" id="IPR007633">
    <property type="entry name" value="Phage_P2_Holin"/>
</dbReference>
<accession>A0A142JN00</accession>
<dbReference type="KEGG" id="cnan:A2G96_17890"/>
<keyword evidence="1" id="KW-1133">Transmembrane helix</keyword>
<dbReference type="AlphaFoldDB" id="A0A142JN00"/>
<evidence type="ECO:0000256" key="1">
    <source>
        <dbReference type="SAM" id="Phobius"/>
    </source>
</evidence>
<organism evidence="2 3">
    <name type="scientific">Cupriavidus nantongensis</name>
    <dbReference type="NCBI Taxonomy" id="1796606"/>
    <lineage>
        <taxon>Bacteria</taxon>
        <taxon>Pseudomonadati</taxon>
        <taxon>Pseudomonadota</taxon>
        <taxon>Betaproteobacteria</taxon>
        <taxon>Burkholderiales</taxon>
        <taxon>Burkholderiaceae</taxon>
        <taxon>Cupriavidus</taxon>
    </lineage>
</organism>
<evidence type="ECO:0000313" key="3">
    <source>
        <dbReference type="Proteomes" id="UP000075238"/>
    </source>
</evidence>
<proteinExistence type="predicted"/>
<evidence type="ECO:0008006" key="4">
    <source>
        <dbReference type="Google" id="ProtNLM"/>
    </source>
</evidence>